<keyword evidence="2" id="KW-0540">Nuclease</keyword>
<evidence type="ECO:0000313" key="3">
    <source>
        <dbReference type="Proteomes" id="UP000726170"/>
    </source>
</evidence>
<organism evidence="2 3">
    <name type="scientific">Clostridium mobile</name>
    <dbReference type="NCBI Taxonomy" id="2841512"/>
    <lineage>
        <taxon>Bacteria</taxon>
        <taxon>Bacillati</taxon>
        <taxon>Bacillota</taxon>
        <taxon>Clostridia</taxon>
        <taxon>Eubacteriales</taxon>
        <taxon>Clostridiaceae</taxon>
        <taxon>Clostridium</taxon>
    </lineage>
</organism>
<keyword evidence="1" id="KW-0175">Coiled coil</keyword>
<keyword evidence="3" id="KW-1185">Reference proteome</keyword>
<accession>A0ABS6EDQ1</accession>
<reference evidence="2 3" key="1">
    <citation type="submission" date="2021-06" db="EMBL/GenBank/DDBJ databases">
        <authorList>
            <person name="Sun Q."/>
            <person name="Li D."/>
        </authorList>
    </citation>
    <scope>NUCLEOTIDE SEQUENCE [LARGE SCALE GENOMIC DNA]</scope>
    <source>
        <strain evidence="2 3">MSJ-11</strain>
    </source>
</reference>
<comment type="caution">
    <text evidence="2">The sequence shown here is derived from an EMBL/GenBank/DDBJ whole genome shotgun (WGS) entry which is preliminary data.</text>
</comment>
<dbReference type="RefSeq" id="WP_216437721.1">
    <property type="nucleotide sequence ID" value="NZ_JAHLQF010000001.1"/>
</dbReference>
<dbReference type="EMBL" id="JAHLQF010000001">
    <property type="protein sequence ID" value="MBU5483336.1"/>
    <property type="molecule type" value="Genomic_DNA"/>
</dbReference>
<feature type="coiled-coil region" evidence="1">
    <location>
        <begin position="344"/>
        <end position="378"/>
    </location>
</feature>
<sequence>MLGFYIKKLKLVGDKKEDAEVIFQKGLNVIHGPSNTGKSYIFQCIDYALGATKIKDIPESEGYSKLYMEIRKFGNNAPITILRFLNSKDIFYYNCSIDEINNDNSKKLKSKHDPDSQDNISKFLLKQIGINENKYLVKNQDGKKATLGFRAIAHLSVISETDIISEVKSPVMGIQKTQQTYSKSVFRYLLTNQDDIGCAELEKAEIRKAKNEAKIDYIREEIVSLIQKKQELIEVRNSFRNGEISSLDYYKDKIAEIEKVIKIKRQELHDINTANNRLNLQKNKIHMMLDKFNLLKRQYLSDIKRLEFSANGESVLSQISRQHCPLCDSEVPIDMDDVSHDDIINCCNNEKAKIRINLKELEVSINDLVEELREIDESLSLGEEKARKYNNEISQISSKDLKPLKAVINLLIEQAKIDSKIADVGSTIECKNGEIIVLKESKMVKEDSVTGSLVIEQQIYKDLCTIIKDSLITCGYLGVRDVTFNIKTQDIEIDGVPRLSNGKGYRAFFYAIFSASLMIYLQNINHPFMRVLVLDSPLTTLKESEIAEAKEDDFIDNSLQDGLFTFFAEGFNDKQVIIIDNKQPPKSLLGKYHDITFTKGLAKGRYGFFNLNEKLAKN</sequence>
<evidence type="ECO:0000313" key="2">
    <source>
        <dbReference type="EMBL" id="MBU5483336.1"/>
    </source>
</evidence>
<keyword evidence="2" id="KW-0269">Exonuclease</keyword>
<dbReference type="Proteomes" id="UP000726170">
    <property type="component" value="Unassembled WGS sequence"/>
</dbReference>
<evidence type="ECO:0000256" key="1">
    <source>
        <dbReference type="SAM" id="Coils"/>
    </source>
</evidence>
<dbReference type="GO" id="GO:0004527">
    <property type="term" value="F:exonuclease activity"/>
    <property type="evidence" value="ECO:0007669"/>
    <property type="project" value="UniProtKB-KW"/>
</dbReference>
<proteinExistence type="predicted"/>
<gene>
    <name evidence="2" type="ORF">KQI86_03285</name>
</gene>
<name>A0ABS6EDQ1_9CLOT</name>
<keyword evidence="2" id="KW-0378">Hydrolase</keyword>
<protein>
    <submittedName>
        <fullName evidence="2">Exonuclease</fullName>
    </submittedName>
</protein>